<dbReference type="PROSITE" id="PS50966">
    <property type="entry name" value="ZF_SWIM"/>
    <property type="match status" value="1"/>
</dbReference>
<reference evidence="3 4" key="1">
    <citation type="submission" date="2014-11" db="EMBL/GenBank/DDBJ databases">
        <title>Genome sequence and analysis of novel Kurthia sp.</title>
        <authorList>
            <person name="Lawson J.N."/>
            <person name="Gonzalez J.E."/>
            <person name="Rinauldi L."/>
            <person name="Xuan Z."/>
            <person name="Firman A."/>
            <person name="Shaddox L."/>
            <person name="Trudeau A."/>
            <person name="Shah S."/>
            <person name="Reiman D."/>
        </authorList>
    </citation>
    <scope>NUCLEOTIDE SEQUENCE [LARGE SCALE GENOMIC DNA]</scope>
    <source>
        <strain evidence="3 4">3B1D</strain>
    </source>
</reference>
<keyword evidence="1" id="KW-0863">Zinc-finger</keyword>
<dbReference type="OrthoDB" id="7593573at2"/>
<keyword evidence="1" id="KW-0862">Zinc</keyword>
<gene>
    <name evidence="3" type="ORF">QI30_11995</name>
</gene>
<dbReference type="Pfam" id="PF04434">
    <property type="entry name" value="SWIM"/>
    <property type="match status" value="1"/>
</dbReference>
<proteinExistence type="predicted"/>
<comment type="caution">
    <text evidence="3">The sequence shown here is derived from an EMBL/GenBank/DDBJ whole genome shotgun (WGS) entry which is preliminary data.</text>
</comment>
<organism evidence="3 4">
    <name type="scientific">Candidatus Kurthia intestinigallinarum</name>
    <dbReference type="NCBI Taxonomy" id="1562256"/>
    <lineage>
        <taxon>Bacteria</taxon>
        <taxon>Bacillati</taxon>
        <taxon>Bacillota</taxon>
        <taxon>Bacilli</taxon>
        <taxon>Bacillales</taxon>
        <taxon>Caryophanaceae</taxon>
        <taxon>Kurthia</taxon>
    </lineage>
</organism>
<evidence type="ECO:0000313" key="3">
    <source>
        <dbReference type="EMBL" id="RUS55632.1"/>
    </source>
</evidence>
<evidence type="ECO:0000313" key="4">
    <source>
        <dbReference type="Proteomes" id="UP000288623"/>
    </source>
</evidence>
<dbReference type="AlphaFoldDB" id="A0A433RTZ5"/>
<dbReference type="GO" id="GO:0008270">
    <property type="term" value="F:zinc ion binding"/>
    <property type="evidence" value="ECO:0007669"/>
    <property type="project" value="UniProtKB-KW"/>
</dbReference>
<dbReference type="InterPro" id="IPR007527">
    <property type="entry name" value="Znf_SWIM"/>
</dbReference>
<keyword evidence="1" id="KW-0479">Metal-binding</keyword>
<dbReference type="Proteomes" id="UP000288623">
    <property type="component" value="Unassembled WGS sequence"/>
</dbReference>
<protein>
    <recommendedName>
        <fullName evidence="2">SWIM-type domain-containing protein</fullName>
    </recommendedName>
</protein>
<dbReference type="RefSeq" id="WP_126990928.1">
    <property type="nucleotide sequence ID" value="NZ_JTFC01000031.1"/>
</dbReference>
<dbReference type="EMBL" id="JTFC01000031">
    <property type="protein sequence ID" value="RUS55632.1"/>
    <property type="molecule type" value="Genomic_DNA"/>
</dbReference>
<evidence type="ECO:0000256" key="1">
    <source>
        <dbReference type="PROSITE-ProRule" id="PRU00325"/>
    </source>
</evidence>
<evidence type="ECO:0000259" key="2">
    <source>
        <dbReference type="PROSITE" id="PS50966"/>
    </source>
</evidence>
<name>A0A433RTZ5_9BACL</name>
<keyword evidence="4" id="KW-1185">Reference proteome</keyword>
<accession>A0A433RTZ5</accession>
<sequence>MNTNVSEIAHLYEDFLRNKMLELSLELDSSNEQDEETVRRAAFLARHNYVKLRSFRAELGRLQFAVQDAGTPTVTIVVEDEKLSCDCPTKKPCRHQLAAMFTLYQYVDSLSQWLEDFRNKKSVQLRLLNEERTPESWLKLVQQVYRQNLYNQQKLNPYLLESIFSDMQQQIFRYTPLEREWSSMYQLFTHVALLSHTWKHLSTSTEASRSFYINFIEHEADKMKEFIRQCANKSRLFALDPFYESLQQVVNYFLLHQEGYFDERLTIYTLFWESMFQDKRSREAELLMLQNERHIADDVDINAVYAMFYIMLDKRDDFAAMLESIEAKQLLVWTDLAHFANRNGYDDMLAMIVRAMLPHVDAFINEWLATRYRSTFVNEFNELCKQINLTDEENELLFAASGMYGIQPYSRYLIKKERYIEWSALHQRFPSSLSYLELCGLRDMLEQKPEALLPLYHTLAMNEVNQKSRQHYKQAVRVWKKMKTAAKKSAKNEFWNDYVTTLKQSYKRLRALQEEIEKGNLML</sequence>
<feature type="domain" description="SWIM-type" evidence="2">
    <location>
        <begin position="74"/>
        <end position="104"/>
    </location>
</feature>